<keyword evidence="2" id="KW-1185">Reference proteome</keyword>
<evidence type="ECO:0000313" key="1">
    <source>
        <dbReference type="EMBL" id="SHH41099.1"/>
    </source>
</evidence>
<sequence length="86" mass="10264">MKKSFKVVIDVEMNVNELTMNDEKLNDYVKNEILLLLEDIDLNTLECFGLKRKKYSSIIEEVNEEKIYNIQKNIKIKIKDIEIKEK</sequence>
<dbReference type="EMBL" id="FQXH01000023">
    <property type="protein sequence ID" value="SHH41099.1"/>
    <property type="molecule type" value="Genomic_DNA"/>
</dbReference>
<name>A0A1M5SRE9_9FIRM</name>
<gene>
    <name evidence="1" type="ORF">SAMN02744040_01876</name>
</gene>
<protein>
    <submittedName>
        <fullName evidence="1">Uncharacterized protein</fullName>
    </submittedName>
</protein>
<dbReference type="AlphaFoldDB" id="A0A1M5SRE9"/>
<accession>A0A1M5SRE9</accession>
<organism evidence="1 2">
    <name type="scientific">Tepidibacter thalassicus DSM 15285</name>
    <dbReference type="NCBI Taxonomy" id="1123350"/>
    <lineage>
        <taxon>Bacteria</taxon>
        <taxon>Bacillati</taxon>
        <taxon>Bacillota</taxon>
        <taxon>Clostridia</taxon>
        <taxon>Peptostreptococcales</taxon>
        <taxon>Peptostreptococcaceae</taxon>
        <taxon>Tepidibacter</taxon>
    </lineage>
</organism>
<evidence type="ECO:0000313" key="2">
    <source>
        <dbReference type="Proteomes" id="UP000242520"/>
    </source>
</evidence>
<dbReference type="RefSeq" id="WP_072725824.1">
    <property type="nucleotide sequence ID" value="NZ_FQXH01000023.1"/>
</dbReference>
<dbReference type="Proteomes" id="UP000242520">
    <property type="component" value="Unassembled WGS sequence"/>
</dbReference>
<proteinExistence type="predicted"/>
<reference evidence="2" key="1">
    <citation type="submission" date="2016-11" db="EMBL/GenBank/DDBJ databases">
        <authorList>
            <person name="Varghese N."/>
            <person name="Submissions S."/>
        </authorList>
    </citation>
    <scope>NUCLEOTIDE SEQUENCE [LARGE SCALE GENOMIC DNA]</scope>
    <source>
        <strain evidence="2">DSM 15285</strain>
    </source>
</reference>